<evidence type="ECO:0000256" key="1">
    <source>
        <dbReference type="SAM" id="Phobius"/>
    </source>
</evidence>
<gene>
    <name evidence="2" type="ORF">UFOVP55_39</name>
</gene>
<keyword evidence="1" id="KW-0812">Transmembrane</keyword>
<sequence>MNGYARRRSLLKPQRVVIALLSILPITLLINLAYVLKHNLEK</sequence>
<keyword evidence="1" id="KW-0472">Membrane</keyword>
<name>A0A6J5KUU9_9CAUD</name>
<evidence type="ECO:0000313" key="2">
    <source>
        <dbReference type="EMBL" id="CAB4124916.1"/>
    </source>
</evidence>
<organism evidence="2">
    <name type="scientific">uncultured Caudovirales phage</name>
    <dbReference type="NCBI Taxonomy" id="2100421"/>
    <lineage>
        <taxon>Viruses</taxon>
        <taxon>Duplodnaviria</taxon>
        <taxon>Heunggongvirae</taxon>
        <taxon>Uroviricota</taxon>
        <taxon>Caudoviricetes</taxon>
        <taxon>Peduoviridae</taxon>
        <taxon>Maltschvirus</taxon>
        <taxon>Maltschvirus maltsch</taxon>
    </lineage>
</organism>
<dbReference type="EMBL" id="LR796185">
    <property type="protein sequence ID" value="CAB4124916.1"/>
    <property type="molecule type" value="Genomic_DNA"/>
</dbReference>
<keyword evidence="1" id="KW-1133">Transmembrane helix</keyword>
<feature type="transmembrane region" description="Helical" evidence="1">
    <location>
        <begin position="16"/>
        <end position="36"/>
    </location>
</feature>
<proteinExistence type="predicted"/>
<reference evidence="2" key="1">
    <citation type="submission" date="2020-04" db="EMBL/GenBank/DDBJ databases">
        <authorList>
            <person name="Chiriac C."/>
            <person name="Salcher M."/>
            <person name="Ghai R."/>
            <person name="Kavagutti S V."/>
        </authorList>
    </citation>
    <scope>NUCLEOTIDE SEQUENCE</scope>
</reference>
<accession>A0A6J5KUU9</accession>
<protein>
    <submittedName>
        <fullName evidence="2">Uncharacterized protein</fullName>
    </submittedName>
</protein>